<evidence type="ECO:0000256" key="5">
    <source>
        <dbReference type="RuleBase" id="RU362076"/>
    </source>
</evidence>
<feature type="region of interest" description="Disordered" evidence="6">
    <location>
        <begin position="224"/>
        <end position="251"/>
    </location>
</feature>
<dbReference type="Gene3D" id="2.60.40.4070">
    <property type="match status" value="1"/>
</dbReference>
<dbReference type="Pfam" id="PF13861">
    <property type="entry name" value="FLgD_tudor"/>
    <property type="match status" value="1"/>
</dbReference>
<name>A0ABV9NCF3_9PROT</name>
<keyword evidence="3 5" id="KW-1005">Bacterial flagellum biogenesis</keyword>
<dbReference type="RefSeq" id="WP_371392440.1">
    <property type="nucleotide sequence ID" value="NZ_CP163421.1"/>
</dbReference>
<comment type="similarity">
    <text evidence="1 5">Belongs to the FlgD family.</text>
</comment>
<dbReference type="Pfam" id="PF13860">
    <property type="entry name" value="FlgD_ig"/>
    <property type="match status" value="1"/>
</dbReference>
<keyword evidence="10" id="KW-1185">Reference proteome</keyword>
<dbReference type="Gene3D" id="2.30.30.910">
    <property type="match status" value="1"/>
</dbReference>
<evidence type="ECO:0000256" key="6">
    <source>
        <dbReference type="SAM" id="MobiDB-lite"/>
    </source>
</evidence>
<dbReference type="Proteomes" id="UP001596024">
    <property type="component" value="Unassembled WGS sequence"/>
</dbReference>
<evidence type="ECO:0000313" key="9">
    <source>
        <dbReference type="EMBL" id="MFC4725184.1"/>
    </source>
</evidence>
<dbReference type="InterPro" id="IPR025963">
    <property type="entry name" value="FLgD_Tudor"/>
</dbReference>
<evidence type="ECO:0000256" key="1">
    <source>
        <dbReference type="ARBA" id="ARBA00010577"/>
    </source>
</evidence>
<feature type="compositionally biased region" description="Acidic residues" evidence="6">
    <location>
        <begin position="239"/>
        <end position="251"/>
    </location>
</feature>
<dbReference type="Pfam" id="PF03963">
    <property type="entry name" value="FlgD"/>
    <property type="match status" value="1"/>
</dbReference>
<keyword evidence="9" id="KW-0966">Cell projection</keyword>
<gene>
    <name evidence="9" type="ORF">ACFPB0_07770</name>
</gene>
<accession>A0ABV9NCF3</accession>
<dbReference type="InterPro" id="IPR005648">
    <property type="entry name" value="FlgD"/>
</dbReference>
<evidence type="ECO:0000313" key="10">
    <source>
        <dbReference type="Proteomes" id="UP001596024"/>
    </source>
</evidence>
<feature type="domain" description="FlgD Tudor-like" evidence="8">
    <location>
        <begin position="90"/>
        <end position="220"/>
    </location>
</feature>
<keyword evidence="9" id="KW-0969">Cilium</keyword>
<feature type="compositionally biased region" description="Pro residues" evidence="6">
    <location>
        <begin position="228"/>
        <end position="237"/>
    </location>
</feature>
<evidence type="ECO:0000256" key="4">
    <source>
        <dbReference type="ARBA" id="ARBA00024746"/>
    </source>
</evidence>
<organism evidence="9 10">
    <name type="scientific">Glycocaulis abyssi</name>
    <dbReference type="NCBI Taxonomy" id="1433403"/>
    <lineage>
        <taxon>Bacteria</taxon>
        <taxon>Pseudomonadati</taxon>
        <taxon>Pseudomonadota</taxon>
        <taxon>Alphaproteobacteria</taxon>
        <taxon>Maricaulales</taxon>
        <taxon>Maricaulaceae</taxon>
        <taxon>Glycocaulis</taxon>
    </lineage>
</organism>
<dbReference type="InterPro" id="IPR025965">
    <property type="entry name" value="FlgD/Vpr_Ig-like"/>
</dbReference>
<proteinExistence type="inferred from homology"/>
<evidence type="ECO:0000259" key="8">
    <source>
        <dbReference type="Pfam" id="PF13861"/>
    </source>
</evidence>
<evidence type="ECO:0000256" key="2">
    <source>
        <dbReference type="ARBA" id="ARBA00016013"/>
    </source>
</evidence>
<evidence type="ECO:0000259" key="7">
    <source>
        <dbReference type="Pfam" id="PF13860"/>
    </source>
</evidence>
<reference evidence="10" key="1">
    <citation type="journal article" date="2019" name="Int. J. Syst. Evol. Microbiol.">
        <title>The Global Catalogue of Microorganisms (GCM) 10K type strain sequencing project: providing services to taxonomists for standard genome sequencing and annotation.</title>
        <authorList>
            <consortium name="The Broad Institute Genomics Platform"/>
            <consortium name="The Broad Institute Genome Sequencing Center for Infectious Disease"/>
            <person name="Wu L."/>
            <person name="Ma J."/>
        </authorList>
    </citation>
    <scope>NUCLEOTIDE SEQUENCE [LARGE SCALE GENOMIC DNA]</scope>
    <source>
        <strain evidence="10">CCUG 62981</strain>
    </source>
</reference>
<protein>
    <recommendedName>
        <fullName evidence="2 5">Basal-body rod modification protein FlgD</fullName>
    </recommendedName>
</protein>
<feature type="domain" description="FlgD/Vpr Ig-like" evidence="7">
    <location>
        <begin position="112"/>
        <end position="180"/>
    </location>
</feature>
<comment type="caution">
    <text evidence="9">The sequence shown here is derived from an EMBL/GenBank/DDBJ whole genome shotgun (WGS) entry which is preliminary data.</text>
</comment>
<dbReference type="EMBL" id="JBHSGQ010000003">
    <property type="protein sequence ID" value="MFC4725184.1"/>
    <property type="molecule type" value="Genomic_DNA"/>
</dbReference>
<evidence type="ECO:0000256" key="3">
    <source>
        <dbReference type="ARBA" id="ARBA00022795"/>
    </source>
</evidence>
<sequence length="251" mass="26895">MTELNPIAQAQQAAAGVNQTNTASSSESLTENFDTFLTLLTSQLQNQDPLSPMESQEFVSQLVQFSSVEQQIQSTQAIQALLNVQAALAQLSSVDYIGKYALVETTGSLLNEGRAEWTYQLPQDATSTQLVITNEQGATVGTINGQTGAGDHRLVWDGKDTEGNDLPDGVYHLEVVAYDADGERIEDVSVLVGGRVTGVELSNGQAIVEVGGMQVPASRIVRLREVPPDPVEQPPVTDPIDDEEDEPEAVS</sequence>
<comment type="function">
    <text evidence="4 5">Required for flagellar hook formation. May act as a scaffolding protein.</text>
</comment>
<keyword evidence="9" id="KW-0282">Flagellum</keyword>